<feature type="transmembrane region" description="Helical" evidence="1">
    <location>
        <begin position="7"/>
        <end position="25"/>
    </location>
</feature>
<evidence type="ECO:0000313" key="2">
    <source>
        <dbReference type="EMBL" id="MBC8557174.1"/>
    </source>
</evidence>
<accession>A0ABR7MTP1</accession>
<dbReference type="Proteomes" id="UP000637513">
    <property type="component" value="Unassembled WGS sequence"/>
</dbReference>
<reference evidence="2 3" key="1">
    <citation type="submission" date="2020-08" db="EMBL/GenBank/DDBJ databases">
        <title>Genome public.</title>
        <authorList>
            <person name="Liu C."/>
            <person name="Sun Q."/>
        </authorList>
    </citation>
    <scope>NUCLEOTIDE SEQUENCE [LARGE SCALE GENOMIC DNA]</scope>
    <source>
        <strain evidence="2 3">BX3</strain>
    </source>
</reference>
<protein>
    <recommendedName>
        <fullName evidence="4">Secreted protein</fullName>
    </recommendedName>
</protein>
<evidence type="ECO:0000256" key="1">
    <source>
        <dbReference type="SAM" id="Phobius"/>
    </source>
</evidence>
<proteinExistence type="predicted"/>
<evidence type="ECO:0008006" key="4">
    <source>
        <dbReference type="Google" id="ProtNLM"/>
    </source>
</evidence>
<comment type="caution">
    <text evidence="2">The sequence shown here is derived from an EMBL/GenBank/DDBJ whole genome shotgun (WGS) entry which is preliminary data.</text>
</comment>
<name>A0ABR7MTP1_9FIRM</name>
<dbReference type="RefSeq" id="WP_249304160.1">
    <property type="nucleotide sequence ID" value="NZ_JACRSW010000027.1"/>
</dbReference>
<keyword evidence="1" id="KW-0812">Transmembrane</keyword>
<keyword evidence="3" id="KW-1185">Reference proteome</keyword>
<keyword evidence="1" id="KW-0472">Membrane</keyword>
<keyword evidence="1" id="KW-1133">Transmembrane helix</keyword>
<dbReference type="EMBL" id="JACRSW010000027">
    <property type="protein sequence ID" value="MBC8557174.1"/>
    <property type="molecule type" value="Genomic_DNA"/>
</dbReference>
<gene>
    <name evidence="2" type="ORF">H8700_05590</name>
</gene>
<evidence type="ECO:0000313" key="3">
    <source>
        <dbReference type="Proteomes" id="UP000637513"/>
    </source>
</evidence>
<organism evidence="2 3">
    <name type="scientific">Jutongia hominis</name>
    <dbReference type="NCBI Taxonomy" id="2763664"/>
    <lineage>
        <taxon>Bacteria</taxon>
        <taxon>Bacillati</taxon>
        <taxon>Bacillota</taxon>
        <taxon>Clostridia</taxon>
        <taxon>Lachnospirales</taxon>
        <taxon>Lachnospiraceae</taxon>
        <taxon>Jutongia</taxon>
    </lineage>
</organism>
<sequence>MKDRHSISCLSFGAVCFIVLIYHMAEQTKLCEMPTCESENGYSDGKEYRQNDRKTQNAHISLKGFSQPDRMINIVK</sequence>